<proteinExistence type="predicted"/>
<reference evidence="1" key="1">
    <citation type="submission" date="2022-10" db="EMBL/GenBank/DDBJ databases">
        <title>The complete genomes of actinobacterial strains from the NBC collection.</title>
        <authorList>
            <person name="Joergensen T.S."/>
            <person name="Alvarez Arevalo M."/>
            <person name="Sterndorff E.B."/>
            <person name="Faurdal D."/>
            <person name="Vuksanovic O."/>
            <person name="Mourched A.-S."/>
            <person name="Charusanti P."/>
            <person name="Shaw S."/>
            <person name="Blin K."/>
            <person name="Weber T."/>
        </authorList>
    </citation>
    <scope>NUCLEOTIDE SEQUENCE</scope>
    <source>
        <strain evidence="1">NBC_00148</strain>
    </source>
</reference>
<evidence type="ECO:0000313" key="1">
    <source>
        <dbReference type="EMBL" id="WTQ78338.1"/>
    </source>
</evidence>
<sequence length="98" mass="10903">MNEAAPESGLSHDYHLTPRTRHPNTKNTFLFTKIVSRILTFHMVEDLLTQPVLVVAGGEAGSLSMSTELHGRARTTKKFGRLKHHPSAMCEFLCASKL</sequence>
<dbReference type="AlphaFoldDB" id="A0AAU1M3H5"/>
<accession>A0AAU1M3H5</accession>
<dbReference type="EMBL" id="CP108169">
    <property type="protein sequence ID" value="WTQ78338.1"/>
    <property type="molecule type" value="Genomic_DNA"/>
</dbReference>
<gene>
    <name evidence="1" type="ORF">OG222_36685</name>
</gene>
<protein>
    <submittedName>
        <fullName evidence="1">Uncharacterized protein</fullName>
    </submittedName>
</protein>
<organism evidence="1">
    <name type="scientific">Streptomyces sp. NBC_00148</name>
    <dbReference type="NCBI Taxonomy" id="2903626"/>
    <lineage>
        <taxon>Bacteria</taxon>
        <taxon>Bacillati</taxon>
        <taxon>Actinomycetota</taxon>
        <taxon>Actinomycetes</taxon>
        <taxon>Kitasatosporales</taxon>
        <taxon>Streptomycetaceae</taxon>
        <taxon>Streptomyces</taxon>
    </lineage>
</organism>
<name>A0AAU1M3H5_9ACTN</name>